<dbReference type="WBParaSite" id="jg12023">
    <property type="protein sequence ID" value="jg12023"/>
    <property type="gene ID" value="jg12023"/>
</dbReference>
<evidence type="ECO:0000256" key="1">
    <source>
        <dbReference type="SAM" id="MobiDB-lite"/>
    </source>
</evidence>
<protein>
    <submittedName>
        <fullName evidence="3">Uncharacterized protein</fullName>
    </submittedName>
</protein>
<accession>A0A915CS32</accession>
<organism evidence="2 3">
    <name type="scientific">Ditylenchus dipsaci</name>
    <dbReference type="NCBI Taxonomy" id="166011"/>
    <lineage>
        <taxon>Eukaryota</taxon>
        <taxon>Metazoa</taxon>
        <taxon>Ecdysozoa</taxon>
        <taxon>Nematoda</taxon>
        <taxon>Chromadorea</taxon>
        <taxon>Rhabditida</taxon>
        <taxon>Tylenchina</taxon>
        <taxon>Tylenchomorpha</taxon>
        <taxon>Sphaerularioidea</taxon>
        <taxon>Anguinidae</taxon>
        <taxon>Anguininae</taxon>
        <taxon>Ditylenchus</taxon>
    </lineage>
</organism>
<keyword evidence="2" id="KW-1185">Reference proteome</keyword>
<evidence type="ECO:0000313" key="3">
    <source>
        <dbReference type="WBParaSite" id="jg12023"/>
    </source>
</evidence>
<sequence>MEYWTQENEYIYYYRVIKSFIAKEDKIIDEHIQNDLPLALEAFERRNCYLEQLSNMKFKVAHCSLCPLIFYVSNGYKKSGAGPLNEVQYEAVWQEVEHDLENKKLDLPDSLARLYKIHYEEALESALKKYQADKEAPKNGDLSLTRELLRDRGLPEPELTEEELHEKDEIKK</sequence>
<feature type="compositionally biased region" description="Basic and acidic residues" evidence="1">
    <location>
        <begin position="162"/>
        <end position="172"/>
    </location>
</feature>
<feature type="region of interest" description="Disordered" evidence="1">
    <location>
        <begin position="130"/>
        <end position="172"/>
    </location>
</feature>
<evidence type="ECO:0000313" key="2">
    <source>
        <dbReference type="Proteomes" id="UP000887574"/>
    </source>
</evidence>
<proteinExistence type="predicted"/>
<dbReference type="AlphaFoldDB" id="A0A915CS32"/>
<name>A0A915CS32_9BILA</name>
<reference evidence="3" key="1">
    <citation type="submission" date="2022-11" db="UniProtKB">
        <authorList>
            <consortium name="WormBaseParasite"/>
        </authorList>
    </citation>
    <scope>IDENTIFICATION</scope>
</reference>
<dbReference type="Proteomes" id="UP000887574">
    <property type="component" value="Unplaced"/>
</dbReference>